<dbReference type="EMBL" id="QLMG01000024">
    <property type="protein sequence ID" value="RAK15302.1"/>
    <property type="molecule type" value="Genomic_DNA"/>
</dbReference>
<dbReference type="OrthoDB" id="7629404at2"/>
<keyword evidence="2" id="KW-1185">Reference proteome</keyword>
<protein>
    <recommendedName>
        <fullName evidence="3">Heme oxygenase</fullName>
    </recommendedName>
</protein>
<dbReference type="Gene3D" id="1.20.910.10">
    <property type="entry name" value="Heme oxygenase-like"/>
    <property type="match status" value="1"/>
</dbReference>
<gene>
    <name evidence="1" type="ORF">ATI53_102458</name>
</gene>
<dbReference type="Proteomes" id="UP000249165">
    <property type="component" value="Unassembled WGS sequence"/>
</dbReference>
<proteinExistence type="predicted"/>
<reference evidence="1 2" key="1">
    <citation type="submission" date="2018-06" db="EMBL/GenBank/DDBJ databases">
        <title>Genomic Encyclopedia of Archaeal and Bacterial Type Strains, Phase II (KMG-II): from individual species to whole genera.</title>
        <authorList>
            <person name="Goeker M."/>
        </authorList>
    </citation>
    <scope>NUCLEOTIDE SEQUENCE [LARGE SCALE GENOMIC DNA]</scope>
    <source>
        <strain evidence="1 2">DSM 22011</strain>
    </source>
</reference>
<dbReference type="InterPro" id="IPR016084">
    <property type="entry name" value="Haem_Oase-like_multi-hlx"/>
</dbReference>
<organism evidence="1 2">
    <name type="scientific">Salipiger aestuarii</name>
    <dbReference type="NCBI Taxonomy" id="568098"/>
    <lineage>
        <taxon>Bacteria</taxon>
        <taxon>Pseudomonadati</taxon>
        <taxon>Pseudomonadota</taxon>
        <taxon>Alphaproteobacteria</taxon>
        <taxon>Rhodobacterales</taxon>
        <taxon>Roseobacteraceae</taxon>
        <taxon>Salipiger</taxon>
    </lineage>
</organism>
<dbReference type="RefSeq" id="WP_146609922.1">
    <property type="nucleotide sequence ID" value="NZ_LIQE01000021.1"/>
</dbReference>
<evidence type="ECO:0000313" key="2">
    <source>
        <dbReference type="Proteomes" id="UP000249165"/>
    </source>
</evidence>
<comment type="caution">
    <text evidence="1">The sequence shown here is derived from an EMBL/GenBank/DDBJ whole genome shotgun (WGS) entry which is preliminary data.</text>
</comment>
<sequence>MRTPQDRVGPEGFRHALRLATRAAHDDSEVLFLRFTDSPGDTMRWFLAAQRAALAAICDSTEPARMASRPLARALLTRLDADLSALGGDARPVVPARTLHPMAADYLVLGSRLGTEVLRRALIGSAPPVPVPSYFHACHGPAMWRDHCALLNAVDPASDLADDLTRDVIAGYDLFHAAAVAQLD</sequence>
<accession>A0A327Y4U2</accession>
<evidence type="ECO:0000313" key="1">
    <source>
        <dbReference type="EMBL" id="RAK15302.1"/>
    </source>
</evidence>
<name>A0A327Y4U2_9RHOB</name>
<dbReference type="AlphaFoldDB" id="A0A327Y4U2"/>
<dbReference type="SUPFAM" id="SSF48613">
    <property type="entry name" value="Heme oxygenase-like"/>
    <property type="match status" value="1"/>
</dbReference>
<evidence type="ECO:0008006" key="3">
    <source>
        <dbReference type="Google" id="ProtNLM"/>
    </source>
</evidence>